<proteinExistence type="predicted"/>
<dbReference type="AlphaFoldDB" id="A0A198A4M7"/>
<dbReference type="SUPFAM" id="SSF49785">
    <property type="entry name" value="Galactose-binding domain-like"/>
    <property type="match status" value="2"/>
</dbReference>
<evidence type="ECO:0000313" key="2">
    <source>
        <dbReference type="EMBL" id="OAS16087.1"/>
    </source>
</evidence>
<dbReference type="InterPro" id="IPR000421">
    <property type="entry name" value="FA58C"/>
</dbReference>
<comment type="caution">
    <text evidence="2">The sequence shown here is derived from an EMBL/GenBank/DDBJ whole genome shotgun (WGS) entry which is preliminary data.</text>
</comment>
<sequence length="1043" mass="114389">MLAANPAKMTKGWRKLLVSCLAITISCSGIWAPLMPNASAATGVPMVVSSLDGPVTQEEIHSFKQYILSTSVGLPVSNIGNDFVYGPSGQNVEAMGYMYEISGDQAILDRMISFSENMLSARNNSVTGRVLWNGNRELAWPNKKVGEVNSDGLLIDGYSGSENGDVIGHIAYSAELILKNKSLWNQVVPYGNGSLYGETYLQRAKSYITELDKSIDTYMIPNFVKPDTLRQYWPNDARWSTTGSGAPNSAIPWNQQMMINNGFMRLAECHELLADDPTRVDLYDRIVQASIDWFTASLEPYQVQGHDVYKWWYVADYFGKVEDADGVHAANDIMGMTRAYDRGKYGVTQDTLIKLSNTIRYVIATGTGNFYCKVDGLPTNCTLTNLWSEYLHISPYNPDPTVYKLLANPYYMSTVLTSPIYFARIMWVKDHMSWTRQVDAELSPTWEAESYSSREGYFKRGACDTCSKGAFMQSPEDASGSLTYALNVIHGGSVYLHVLGSSSGAAEGSLQVSVDEGTDVHLPAAAGSTWGWTTAELPFALTDGFHEINIKSQGNGARLDKLVLSKSPTPPLESLLPRLTGIQVNGVSIDNFSPSTYTYAVALPLGTKVIPTISAESDHIVEIAQPQQVFGTAVITVKDRQDPYLQAKYEVQMTGYPIYGEVPDRFITYPIQAVSASAGYHASFPPASAIDGDLTTRYAAKGITHWIQFDLGEVKPIRSVLLAFLKGDVDKYNFDLQVSEDGMNWKTVYSGKSSGKTAGLEIFQFGKENARYVKYNGKGNSKDTWNNINEIYIGGDSDVTAPTTKDDAGSGWHKDAQTIHLAATDGGSGVAHTYFSVNGGLFAEGTTLQVDGEGTTVLRYYSVDGAGNEEDQRSTTIQLDRSGPRITSSVSMAVYVTDTIHLDFGITDALSGVANQTIQLDGKPIDSPYVIEPMSLTRGNHLVSVTAIDRAGNTSTQQFNLQVQMDLDHLDEVLTIAKQKGWIKNEGIYRGLMTLVNLIQKASKLDLNPKLDALQALIQAQKGKFIEETLAAQLLDWLRALRN</sequence>
<reference evidence="2 3" key="1">
    <citation type="submission" date="2016-05" db="EMBL/GenBank/DDBJ databases">
        <title>Paenibacillus sp. 1ZS3-15 nov., isolated from the rhizosphere soil.</title>
        <authorList>
            <person name="Zhang X.X."/>
            <person name="Zhang J."/>
        </authorList>
    </citation>
    <scope>NUCLEOTIDE SEQUENCE [LARGE SCALE GENOMIC DNA]</scope>
    <source>
        <strain evidence="2 3">1ZS3-15</strain>
    </source>
</reference>
<dbReference type="EMBL" id="LYPB01000077">
    <property type="protein sequence ID" value="OAS16087.1"/>
    <property type="molecule type" value="Genomic_DNA"/>
</dbReference>
<dbReference type="RefSeq" id="WP_068667701.1">
    <property type="nucleotide sequence ID" value="NZ_LYPB01000077.1"/>
</dbReference>
<dbReference type="InterPro" id="IPR008979">
    <property type="entry name" value="Galactose-bd-like_sf"/>
</dbReference>
<dbReference type="CDD" id="cd02795">
    <property type="entry name" value="CBM6-CBM35-CBM36_like"/>
    <property type="match status" value="1"/>
</dbReference>
<evidence type="ECO:0000313" key="3">
    <source>
        <dbReference type="Proteomes" id="UP000078454"/>
    </source>
</evidence>
<dbReference type="Pfam" id="PF00754">
    <property type="entry name" value="F5_F8_type_C"/>
    <property type="match status" value="1"/>
</dbReference>
<dbReference type="Proteomes" id="UP000078454">
    <property type="component" value="Unassembled WGS sequence"/>
</dbReference>
<dbReference type="NCBIfam" id="NF047446">
    <property type="entry name" value="barrel_OmpL47"/>
    <property type="match status" value="1"/>
</dbReference>
<protein>
    <recommendedName>
        <fullName evidence="1">F5/8 type C domain-containing protein</fullName>
    </recommendedName>
</protein>
<dbReference type="Gene3D" id="2.60.120.260">
    <property type="entry name" value="Galactose-binding domain-like"/>
    <property type="match status" value="2"/>
</dbReference>
<keyword evidence="3" id="KW-1185">Reference proteome</keyword>
<dbReference type="OrthoDB" id="197688at2"/>
<accession>A0A198A4M7</accession>
<dbReference type="InterPro" id="IPR058094">
    <property type="entry name" value="Ig-like_OmpL47-like"/>
</dbReference>
<dbReference type="Gene3D" id="3.30.1920.20">
    <property type="match status" value="1"/>
</dbReference>
<gene>
    <name evidence="2" type="ORF">A8708_05800</name>
</gene>
<feature type="domain" description="F5/8 type C" evidence="1">
    <location>
        <begin position="654"/>
        <end position="796"/>
    </location>
</feature>
<evidence type="ECO:0000259" key="1">
    <source>
        <dbReference type="PROSITE" id="PS50022"/>
    </source>
</evidence>
<organism evidence="2 3">
    <name type="scientific">Paenibacillus oryzisoli</name>
    <dbReference type="NCBI Taxonomy" id="1850517"/>
    <lineage>
        <taxon>Bacteria</taxon>
        <taxon>Bacillati</taxon>
        <taxon>Bacillota</taxon>
        <taxon>Bacilli</taxon>
        <taxon>Bacillales</taxon>
        <taxon>Paenibacillaceae</taxon>
        <taxon>Paenibacillus</taxon>
    </lineage>
</organism>
<name>A0A198A4M7_9BACL</name>
<dbReference type="PROSITE" id="PS50022">
    <property type="entry name" value="FA58C_3"/>
    <property type="match status" value="1"/>
</dbReference>
<dbReference type="STRING" id="1850517.A8708_05800"/>